<dbReference type="KEGG" id="cgy:CGLY_03285"/>
<dbReference type="HOGENOM" id="CLU_1048530_0_0_11"/>
<feature type="region of interest" description="Disordered" evidence="1">
    <location>
        <begin position="245"/>
        <end position="265"/>
    </location>
</feature>
<evidence type="ECO:0000313" key="3">
    <source>
        <dbReference type="Proteomes" id="UP000023703"/>
    </source>
</evidence>
<evidence type="ECO:0000256" key="1">
    <source>
        <dbReference type="SAM" id="MobiDB-lite"/>
    </source>
</evidence>
<dbReference type="AlphaFoldDB" id="X5E6N0"/>
<name>X5E6N0_9CORY</name>
<gene>
    <name evidence="2" type="ORF">CGLY_03285</name>
</gene>
<accession>X5E6N0</accession>
<dbReference type="RefSeq" id="WP_038546159.1">
    <property type="nucleotide sequence ID" value="NZ_CP006842.1"/>
</dbReference>
<dbReference type="eggNOG" id="ENOG5031Z0X">
    <property type="taxonomic scope" value="Bacteria"/>
</dbReference>
<proteinExistence type="predicted"/>
<dbReference type="EMBL" id="CP006842">
    <property type="protein sequence ID" value="AHW63105.1"/>
    <property type="molecule type" value="Genomic_DNA"/>
</dbReference>
<keyword evidence="3" id="KW-1185">Reference proteome</keyword>
<evidence type="ECO:0000313" key="2">
    <source>
        <dbReference type="EMBL" id="AHW63105.1"/>
    </source>
</evidence>
<dbReference type="Proteomes" id="UP000023703">
    <property type="component" value="Chromosome"/>
</dbReference>
<sequence>MTVSQKWRRALLAGVTIPAVVLVGCSVGDGATVGSESTEDAATGDGVDGGGVDGEGDGGDDENELISELDLDGAPEGFRPTEPGTELDFGDAAYVVTQRPAEEDAANPEPHQFWKVTASGSETLDVDEVPLTEGNDDVEEFVCLTYTLTFLGEDPVEADQDSGAVTAPVLVPADDEGTGANVIQRADPETCGVDEQDLLPSRLADIDEDATYESAVLSYVDKEKTRGISPTGLAFTYDLAETAVAEDGSPADASDSPVIEPIHWN</sequence>
<dbReference type="PROSITE" id="PS51257">
    <property type="entry name" value="PROKAR_LIPOPROTEIN"/>
    <property type="match status" value="1"/>
</dbReference>
<dbReference type="OrthoDB" id="4401857at2"/>
<feature type="region of interest" description="Disordered" evidence="1">
    <location>
        <begin position="34"/>
        <end position="65"/>
    </location>
</feature>
<reference evidence="2 3" key="1">
    <citation type="journal article" date="2015" name="Int. J. Syst. Evol. Microbiol.">
        <title>Revisiting Corynebacterium glyciniphilum (ex Kubota et al., 1972) sp. nov., nom. rev., isolated from putrefied banana.</title>
        <authorList>
            <person name="Al-Dilaimi A."/>
            <person name="Bednarz H."/>
            <person name="Lomker A."/>
            <person name="Niehaus K."/>
            <person name="Kalinowski J."/>
            <person name="Ruckert C."/>
        </authorList>
    </citation>
    <scope>NUCLEOTIDE SEQUENCE [LARGE SCALE GENOMIC DNA]</scope>
    <source>
        <strain evidence="2">AJ 3170</strain>
    </source>
</reference>
<feature type="compositionally biased region" description="Acidic residues" evidence="1">
    <location>
        <begin position="54"/>
        <end position="65"/>
    </location>
</feature>
<protein>
    <submittedName>
        <fullName evidence="2">Putative secreted protein</fullName>
    </submittedName>
</protein>
<organism evidence="2 3">
    <name type="scientific">Corynebacterium glyciniphilum AJ 3170</name>
    <dbReference type="NCBI Taxonomy" id="1404245"/>
    <lineage>
        <taxon>Bacteria</taxon>
        <taxon>Bacillati</taxon>
        <taxon>Actinomycetota</taxon>
        <taxon>Actinomycetes</taxon>
        <taxon>Mycobacteriales</taxon>
        <taxon>Corynebacteriaceae</taxon>
        <taxon>Corynebacterium</taxon>
    </lineage>
</organism>